<dbReference type="SMART" id="SM00220">
    <property type="entry name" value="S_TKc"/>
    <property type="match status" value="1"/>
</dbReference>
<feature type="compositionally biased region" description="Polar residues" evidence="6">
    <location>
        <begin position="364"/>
        <end position="376"/>
    </location>
</feature>
<dbReference type="SUPFAM" id="SSF56112">
    <property type="entry name" value="Protein kinase-like (PK-like)"/>
    <property type="match status" value="1"/>
</dbReference>
<dbReference type="Gene3D" id="3.30.200.20">
    <property type="entry name" value="Phosphorylase Kinase, domain 1"/>
    <property type="match status" value="1"/>
</dbReference>
<dbReference type="PANTHER" id="PTHR43289">
    <property type="entry name" value="MITOGEN-ACTIVATED PROTEIN KINASE KINASE KINASE 20-RELATED"/>
    <property type="match status" value="1"/>
</dbReference>
<evidence type="ECO:0000256" key="4">
    <source>
        <dbReference type="ARBA" id="ARBA00022840"/>
    </source>
</evidence>
<comment type="caution">
    <text evidence="9">The sequence shown here is derived from an EMBL/GenBank/DDBJ whole genome shotgun (WGS) entry which is preliminary data.</text>
</comment>
<feature type="region of interest" description="Disordered" evidence="6">
    <location>
        <begin position="442"/>
        <end position="497"/>
    </location>
</feature>
<dbReference type="EC" id="2.7.11.1" evidence="9"/>
<dbReference type="GO" id="GO:0004674">
    <property type="term" value="F:protein serine/threonine kinase activity"/>
    <property type="evidence" value="ECO:0007669"/>
    <property type="project" value="UniProtKB-EC"/>
</dbReference>
<dbReference type="InterPro" id="IPR008271">
    <property type="entry name" value="Ser/Thr_kinase_AS"/>
</dbReference>
<protein>
    <submittedName>
        <fullName evidence="9">Serine/threonine-protein kinase</fullName>
        <ecNumber evidence="9">2.7.11.1</ecNumber>
    </submittedName>
</protein>
<evidence type="ECO:0000256" key="2">
    <source>
        <dbReference type="ARBA" id="ARBA00022741"/>
    </source>
</evidence>
<dbReference type="PROSITE" id="PS00108">
    <property type="entry name" value="PROTEIN_KINASE_ST"/>
    <property type="match status" value="1"/>
</dbReference>
<keyword evidence="7" id="KW-1133">Transmembrane helix</keyword>
<feature type="binding site" evidence="5">
    <location>
        <position position="59"/>
    </location>
    <ligand>
        <name>ATP</name>
        <dbReference type="ChEBI" id="CHEBI:30616"/>
    </ligand>
</feature>
<keyword evidence="7" id="KW-0812">Transmembrane</keyword>
<feature type="domain" description="Protein kinase" evidence="8">
    <location>
        <begin position="22"/>
        <end position="293"/>
    </location>
</feature>
<reference evidence="9 10" key="1">
    <citation type="submission" date="2023-04" db="EMBL/GenBank/DDBJ databases">
        <title>The genome sequence of Polyangium sorediatum DSM14670.</title>
        <authorList>
            <person name="Zhang X."/>
        </authorList>
    </citation>
    <scope>NUCLEOTIDE SEQUENCE [LARGE SCALE GENOMIC DNA]</scope>
    <source>
        <strain evidence="9 10">DSM 14670</strain>
    </source>
</reference>
<keyword evidence="10" id="KW-1185">Reference proteome</keyword>
<dbReference type="Proteomes" id="UP001160301">
    <property type="component" value="Unassembled WGS sequence"/>
</dbReference>
<dbReference type="PROSITE" id="PS00107">
    <property type="entry name" value="PROTEIN_KINASE_ATP"/>
    <property type="match status" value="1"/>
</dbReference>
<dbReference type="InterPro" id="IPR011009">
    <property type="entry name" value="Kinase-like_dom_sf"/>
</dbReference>
<keyword evidence="3 9" id="KW-0418">Kinase</keyword>
<dbReference type="EMBL" id="JARZHI010000069">
    <property type="protein sequence ID" value="MDI1435929.1"/>
    <property type="molecule type" value="Genomic_DNA"/>
</dbReference>
<dbReference type="CDD" id="cd14014">
    <property type="entry name" value="STKc_PknB_like"/>
    <property type="match status" value="1"/>
</dbReference>
<sequence length="497" mass="52135">MSSDSEEIELPVKAGDVIAGKYRVDRVLGVGGMGAVVAAEHTELEQRVAIKFMLEAAAKNEVGKKRFLREAQAATKLRSEHVTRMLDFGTLDDGVPYLVMELLEGKDLDAMIRAVGKLPIEEACEILLQTCEALAEAHGRGIVHRDIKPANLFVTRRADGSPVVKVLDFGIAKHEDPAAIDGTALTRSNALLGSPMYMSLEQFRAAREVDARSDIWSLGVVLYKALTGGMPFVADSLGSLIMVLMTEDPEPPQRHREELPAELGDVVLRCLQKDPADRFQSVAELADALAPFVPERSRALLDRIHVHLAGPRNAGSLRPEAPISKSGTTSPGQTTGSSLRKKEASSGGTTGEQVSAPTMGKTASEWSQTQPGATSRSGKWFVLTGLVALLLGIVGTRLFGGREEKAMTAEPPRPPAIEAPAAVVTVAPVSSVSVTAAPAPTPEMTAAPPSTSAAPAASVAAPKVAAPGKTGATKPAVTQAPSAAPTPGLVPDFGGRK</sequence>
<evidence type="ECO:0000259" key="8">
    <source>
        <dbReference type="PROSITE" id="PS50011"/>
    </source>
</evidence>
<dbReference type="InterPro" id="IPR017441">
    <property type="entry name" value="Protein_kinase_ATP_BS"/>
</dbReference>
<name>A0ABT6P5L7_9BACT</name>
<evidence type="ECO:0000256" key="1">
    <source>
        <dbReference type="ARBA" id="ARBA00022679"/>
    </source>
</evidence>
<dbReference type="Pfam" id="PF00069">
    <property type="entry name" value="Pkinase"/>
    <property type="match status" value="1"/>
</dbReference>
<keyword evidence="4 5" id="KW-0067">ATP-binding</keyword>
<gene>
    <name evidence="9" type="ORF">QHF89_40870</name>
</gene>
<accession>A0ABT6P5L7</accession>
<feature type="region of interest" description="Disordered" evidence="6">
    <location>
        <begin position="311"/>
        <end position="376"/>
    </location>
</feature>
<evidence type="ECO:0000256" key="5">
    <source>
        <dbReference type="PROSITE-ProRule" id="PRU10141"/>
    </source>
</evidence>
<keyword evidence="7" id="KW-0472">Membrane</keyword>
<dbReference type="RefSeq" id="WP_136971943.1">
    <property type="nucleotide sequence ID" value="NZ_JARZHI010000069.1"/>
</dbReference>
<dbReference type="InterPro" id="IPR000719">
    <property type="entry name" value="Prot_kinase_dom"/>
</dbReference>
<evidence type="ECO:0000256" key="7">
    <source>
        <dbReference type="SAM" id="Phobius"/>
    </source>
</evidence>
<feature type="compositionally biased region" description="Low complexity" evidence="6">
    <location>
        <begin position="326"/>
        <end position="338"/>
    </location>
</feature>
<evidence type="ECO:0000313" key="10">
    <source>
        <dbReference type="Proteomes" id="UP001160301"/>
    </source>
</evidence>
<feature type="transmembrane region" description="Helical" evidence="7">
    <location>
        <begin position="380"/>
        <end position="399"/>
    </location>
</feature>
<evidence type="ECO:0000313" key="9">
    <source>
        <dbReference type="EMBL" id="MDI1435929.1"/>
    </source>
</evidence>
<dbReference type="PROSITE" id="PS50011">
    <property type="entry name" value="PROTEIN_KINASE_DOM"/>
    <property type="match status" value="1"/>
</dbReference>
<proteinExistence type="predicted"/>
<evidence type="ECO:0000256" key="6">
    <source>
        <dbReference type="SAM" id="MobiDB-lite"/>
    </source>
</evidence>
<keyword evidence="2 5" id="KW-0547">Nucleotide-binding</keyword>
<feature type="compositionally biased region" description="Low complexity" evidence="6">
    <location>
        <begin position="442"/>
        <end position="467"/>
    </location>
</feature>
<evidence type="ECO:0000256" key="3">
    <source>
        <dbReference type="ARBA" id="ARBA00022777"/>
    </source>
</evidence>
<organism evidence="9 10">
    <name type="scientific">Polyangium sorediatum</name>
    <dbReference type="NCBI Taxonomy" id="889274"/>
    <lineage>
        <taxon>Bacteria</taxon>
        <taxon>Pseudomonadati</taxon>
        <taxon>Myxococcota</taxon>
        <taxon>Polyangia</taxon>
        <taxon>Polyangiales</taxon>
        <taxon>Polyangiaceae</taxon>
        <taxon>Polyangium</taxon>
    </lineage>
</organism>
<dbReference type="PANTHER" id="PTHR43289:SF6">
    <property type="entry name" value="SERINE_THREONINE-PROTEIN KINASE NEKL-3"/>
    <property type="match status" value="1"/>
</dbReference>
<dbReference type="Gene3D" id="1.10.510.10">
    <property type="entry name" value="Transferase(Phosphotransferase) domain 1"/>
    <property type="match status" value="1"/>
</dbReference>
<keyword evidence="1 9" id="KW-0808">Transferase</keyword>